<dbReference type="SMART" id="SM00301">
    <property type="entry name" value="DM"/>
    <property type="match status" value="2"/>
</dbReference>
<evidence type="ECO:0000256" key="1">
    <source>
        <dbReference type="ARBA" id="ARBA00022723"/>
    </source>
</evidence>
<comment type="subcellular location">
    <subcellularLocation>
        <location evidence="5">Nucleus</location>
    </subcellularLocation>
</comment>
<dbReference type="PANTHER" id="PTHR12322">
    <property type="entry name" value="DOUBLESEX AND MAB-3 RELATED TRANSCRIPTION FACTOR DMRT"/>
    <property type="match status" value="1"/>
</dbReference>
<accession>A0A0N4ZAT9</accession>
<keyword evidence="7" id="KW-1185">Reference proteome</keyword>
<name>A0A0N4ZAT9_PARTI</name>
<organism evidence="7 8">
    <name type="scientific">Parastrongyloides trichosuri</name>
    <name type="common">Possum-specific nematode worm</name>
    <dbReference type="NCBI Taxonomy" id="131310"/>
    <lineage>
        <taxon>Eukaryota</taxon>
        <taxon>Metazoa</taxon>
        <taxon>Ecdysozoa</taxon>
        <taxon>Nematoda</taxon>
        <taxon>Chromadorea</taxon>
        <taxon>Rhabditida</taxon>
        <taxon>Tylenchina</taxon>
        <taxon>Panagrolaimomorpha</taxon>
        <taxon>Strongyloidoidea</taxon>
        <taxon>Strongyloididae</taxon>
        <taxon>Parastrongyloides</taxon>
    </lineage>
</organism>
<protein>
    <submittedName>
        <fullName evidence="8">DM domain-containing protein</fullName>
    </submittedName>
</protein>
<dbReference type="PANTHER" id="PTHR12322:SF125">
    <property type="entry name" value="PROTEIN MALE ABNORMAL 3"/>
    <property type="match status" value="1"/>
</dbReference>
<sequence>MENQSSRKRLYFCQRCINHDLKFLRRGHKDLCSFAKCKCPKCEMVEKRRTLNSSLSKKISPVNVNEPMEKSKGRIPTCALCSAHGYKAKLRGHRKSDCPFKDCGCDVCEIVIHRRNLMAAQIKLRRHQTRTRESNIIQTPMNLQKFSFANLPQYVELQNNLNDVTTIEKLLQRQWKCLNLMNNSNTIIPNIHNLYNLNNTFINPNFY</sequence>
<dbReference type="GO" id="GO:0007548">
    <property type="term" value="P:sex differentiation"/>
    <property type="evidence" value="ECO:0007669"/>
    <property type="project" value="TreeGrafter"/>
</dbReference>
<keyword evidence="2 5" id="KW-0862">Zinc</keyword>
<dbReference type="GO" id="GO:0000981">
    <property type="term" value="F:DNA-binding transcription factor activity, RNA polymerase II-specific"/>
    <property type="evidence" value="ECO:0007669"/>
    <property type="project" value="TreeGrafter"/>
</dbReference>
<dbReference type="PROSITE" id="PS50809">
    <property type="entry name" value="DM_2"/>
    <property type="match status" value="2"/>
</dbReference>
<dbReference type="WBParaSite" id="PTRK_0000465300.1">
    <property type="protein sequence ID" value="PTRK_0000465300.1"/>
    <property type="gene ID" value="PTRK_0000465300"/>
</dbReference>
<feature type="domain" description="DM" evidence="6">
    <location>
        <begin position="78"/>
        <end position="126"/>
    </location>
</feature>
<dbReference type="STRING" id="131310.A0A0N4ZAT9"/>
<dbReference type="Pfam" id="PF00751">
    <property type="entry name" value="DM"/>
    <property type="match status" value="2"/>
</dbReference>
<reference evidence="8" key="1">
    <citation type="submission" date="2017-02" db="UniProtKB">
        <authorList>
            <consortium name="WormBaseParasite"/>
        </authorList>
    </citation>
    <scope>IDENTIFICATION</scope>
</reference>
<dbReference type="GO" id="GO:0005634">
    <property type="term" value="C:nucleus"/>
    <property type="evidence" value="ECO:0007669"/>
    <property type="project" value="UniProtKB-SubCell"/>
</dbReference>
<dbReference type="PROSITE" id="PS40000">
    <property type="entry name" value="DM_1"/>
    <property type="match status" value="2"/>
</dbReference>
<evidence type="ECO:0000313" key="7">
    <source>
        <dbReference type="Proteomes" id="UP000038045"/>
    </source>
</evidence>
<feature type="domain" description="DM" evidence="6">
    <location>
        <begin position="13"/>
        <end position="57"/>
    </location>
</feature>
<dbReference type="GO" id="GO:0000978">
    <property type="term" value="F:RNA polymerase II cis-regulatory region sequence-specific DNA binding"/>
    <property type="evidence" value="ECO:0007669"/>
    <property type="project" value="TreeGrafter"/>
</dbReference>
<evidence type="ECO:0000256" key="5">
    <source>
        <dbReference type="PROSITE-ProRule" id="PRU00070"/>
    </source>
</evidence>
<keyword evidence="4 5" id="KW-0539">Nucleus</keyword>
<dbReference type="Gene3D" id="4.10.1040.10">
    <property type="entry name" value="DM DNA-binding domain"/>
    <property type="match status" value="2"/>
</dbReference>
<dbReference type="AlphaFoldDB" id="A0A0N4ZAT9"/>
<dbReference type="Proteomes" id="UP000038045">
    <property type="component" value="Unplaced"/>
</dbReference>
<dbReference type="SUPFAM" id="SSF82927">
    <property type="entry name" value="Cysteine-rich DNA binding domain, (DM domain)"/>
    <property type="match status" value="2"/>
</dbReference>
<feature type="DNA-binding region" description="DM" evidence="5">
    <location>
        <begin position="13"/>
        <end position="57"/>
    </location>
</feature>
<keyword evidence="1 5" id="KW-0479">Metal-binding</keyword>
<evidence type="ECO:0000256" key="2">
    <source>
        <dbReference type="ARBA" id="ARBA00022833"/>
    </source>
</evidence>
<feature type="DNA-binding region" description="DM" evidence="5">
    <location>
        <begin position="78"/>
        <end position="126"/>
    </location>
</feature>
<dbReference type="GO" id="GO:0046872">
    <property type="term" value="F:metal ion binding"/>
    <property type="evidence" value="ECO:0007669"/>
    <property type="project" value="UniProtKB-KW"/>
</dbReference>
<dbReference type="InterPro" id="IPR001275">
    <property type="entry name" value="DM_DNA-bd"/>
</dbReference>
<evidence type="ECO:0000313" key="8">
    <source>
        <dbReference type="WBParaSite" id="PTRK_0000465300.1"/>
    </source>
</evidence>
<evidence type="ECO:0000256" key="3">
    <source>
        <dbReference type="ARBA" id="ARBA00023125"/>
    </source>
</evidence>
<dbReference type="InterPro" id="IPR036407">
    <property type="entry name" value="DM_DNA-bd_sf"/>
</dbReference>
<keyword evidence="3 5" id="KW-0238">DNA-binding</keyword>
<dbReference type="InterPro" id="IPR026607">
    <property type="entry name" value="DMRT"/>
</dbReference>
<evidence type="ECO:0000256" key="4">
    <source>
        <dbReference type="ARBA" id="ARBA00023242"/>
    </source>
</evidence>
<evidence type="ECO:0000259" key="6">
    <source>
        <dbReference type="PROSITE" id="PS50809"/>
    </source>
</evidence>
<proteinExistence type="predicted"/>